<reference evidence="2 3" key="1">
    <citation type="submission" date="2018-03" db="EMBL/GenBank/DDBJ databases">
        <title>Genomic Encyclopedia of Archaeal and Bacterial Type Strains, Phase II (KMG-II): from individual species to whole genera.</title>
        <authorList>
            <person name="Goeker M."/>
        </authorList>
    </citation>
    <scope>NUCLEOTIDE SEQUENCE [LARGE SCALE GENOMIC DNA]</scope>
    <source>
        <strain evidence="2 3">DSM 28354</strain>
    </source>
</reference>
<feature type="transmembrane region" description="Helical" evidence="1">
    <location>
        <begin position="63"/>
        <end position="86"/>
    </location>
</feature>
<keyword evidence="1" id="KW-0472">Membrane</keyword>
<dbReference type="Proteomes" id="UP000238375">
    <property type="component" value="Unassembled WGS sequence"/>
</dbReference>
<feature type="transmembrane region" description="Helical" evidence="1">
    <location>
        <begin position="21"/>
        <end position="43"/>
    </location>
</feature>
<dbReference type="Pfam" id="PF10011">
    <property type="entry name" value="DUF2254"/>
    <property type="match status" value="1"/>
</dbReference>
<dbReference type="AlphaFoldDB" id="A0A2T0SRH5"/>
<protein>
    <submittedName>
        <fullName evidence="2">Putative membrane protein</fullName>
    </submittedName>
</protein>
<sequence length="436" mass="48184">MNAKIHQLWQQLTDSLWFIPGLMIVSAMVLGLGLIELEVYYPIRGSTEYPLLFGVGAEGSRSMLSAIASSMLTVAGLSFTLTLSAISQVSGQYSPRLLRNFMKDRINQFVMGYFTGSFAYCLIVLRTIRGSDELTFVPSIAVLTGLLLALGGVLALILFIHHIAESMQISTIIYKIMDETTTAIDRLFPQELGEPAPAGTLVDKAKRLIDAPEGWITVTASQSGYLQQIHSELLLEWAVDHQMLVRLEYAIGDFVGKGFPLLSVRPVNERQDAIVLTSNESEALQDCLQLGRYRAVEQDVRFGIQQLVDIITGALTPSTNDTTTAIMAIDHLCVIISRLAARPFPSPFRAEDGQLYVLTRSASFAQMVADAFDPVRISGKANHAIFVTLLRVYERLTAHTHDTARLSVIRQQIKLVREASDTTLETSYEKELVNAL</sequence>
<name>A0A2T0SRH5_9BACT</name>
<keyword evidence="1" id="KW-0812">Transmembrane</keyword>
<feature type="transmembrane region" description="Helical" evidence="1">
    <location>
        <begin position="106"/>
        <end position="128"/>
    </location>
</feature>
<gene>
    <name evidence="2" type="ORF">CLV58_113140</name>
</gene>
<dbReference type="OrthoDB" id="2955631at2"/>
<dbReference type="InterPro" id="IPR018723">
    <property type="entry name" value="DUF2254_membrane"/>
</dbReference>
<evidence type="ECO:0000313" key="2">
    <source>
        <dbReference type="EMBL" id="PRY36009.1"/>
    </source>
</evidence>
<feature type="transmembrane region" description="Helical" evidence="1">
    <location>
        <begin position="140"/>
        <end position="160"/>
    </location>
</feature>
<evidence type="ECO:0000256" key="1">
    <source>
        <dbReference type="SAM" id="Phobius"/>
    </source>
</evidence>
<comment type="caution">
    <text evidence="2">The sequence shown here is derived from an EMBL/GenBank/DDBJ whole genome shotgun (WGS) entry which is preliminary data.</text>
</comment>
<keyword evidence="3" id="KW-1185">Reference proteome</keyword>
<dbReference type="RefSeq" id="WP_106138906.1">
    <property type="nucleotide sequence ID" value="NZ_PVTE01000013.1"/>
</dbReference>
<accession>A0A2T0SRH5</accession>
<proteinExistence type="predicted"/>
<evidence type="ECO:0000313" key="3">
    <source>
        <dbReference type="Proteomes" id="UP000238375"/>
    </source>
</evidence>
<dbReference type="EMBL" id="PVTE01000013">
    <property type="protein sequence ID" value="PRY36009.1"/>
    <property type="molecule type" value="Genomic_DNA"/>
</dbReference>
<organism evidence="2 3">
    <name type="scientific">Spirosoma oryzae</name>
    <dbReference type="NCBI Taxonomy" id="1469603"/>
    <lineage>
        <taxon>Bacteria</taxon>
        <taxon>Pseudomonadati</taxon>
        <taxon>Bacteroidota</taxon>
        <taxon>Cytophagia</taxon>
        <taxon>Cytophagales</taxon>
        <taxon>Cytophagaceae</taxon>
        <taxon>Spirosoma</taxon>
    </lineage>
</organism>
<keyword evidence="1" id="KW-1133">Transmembrane helix</keyword>